<protein>
    <recommendedName>
        <fullName evidence="4">Acetylxylan esterase</fullName>
    </recommendedName>
</protein>
<evidence type="ECO:0000256" key="1">
    <source>
        <dbReference type="SAM" id="SignalP"/>
    </source>
</evidence>
<sequence length="237" mass="25727">MRTISKLALTVLALLLGGTAFAWGAESRDMPPLDTRGMTPFFEPATAGPKAPDDQGFLQRWLLLEPITKPNASNTGFTGAYVRDALAISGFPGGTAAQPKAGTTVQMGGESLRWYALDAKLFDVKLFSFAQGLNKPVYGVIFWAETMIDSPREIRNIRLAVGSNSASMWWVNGEEAAGLFGDRRMVMDDVVSAPITLHKGRNIVRGAVINGPGFSDFCVRFIDENGQPVRDITTRLD</sequence>
<dbReference type="EMBL" id="FMTS01000004">
    <property type="protein sequence ID" value="SCW68392.1"/>
    <property type="molecule type" value="Genomic_DNA"/>
</dbReference>
<dbReference type="STRING" id="260084.SAMN02927928_2688"/>
<evidence type="ECO:0000313" key="3">
    <source>
        <dbReference type="Proteomes" id="UP000199150"/>
    </source>
</evidence>
<dbReference type="RefSeq" id="WP_090648853.1">
    <property type="nucleotide sequence ID" value="NZ_CBCRYE010000002.1"/>
</dbReference>
<keyword evidence="3" id="KW-1185">Reference proteome</keyword>
<name>A0A1G4SGP7_9CAUL</name>
<organism evidence="2 3">
    <name type="scientific">Asticcacaulis taihuensis</name>
    <dbReference type="NCBI Taxonomy" id="260084"/>
    <lineage>
        <taxon>Bacteria</taxon>
        <taxon>Pseudomonadati</taxon>
        <taxon>Pseudomonadota</taxon>
        <taxon>Alphaproteobacteria</taxon>
        <taxon>Caulobacterales</taxon>
        <taxon>Caulobacteraceae</taxon>
        <taxon>Asticcacaulis</taxon>
    </lineage>
</organism>
<reference evidence="3" key="1">
    <citation type="submission" date="2016-10" db="EMBL/GenBank/DDBJ databases">
        <authorList>
            <person name="Varghese N."/>
            <person name="Submissions S."/>
        </authorList>
    </citation>
    <scope>NUCLEOTIDE SEQUENCE [LARGE SCALE GENOMIC DNA]</scope>
    <source>
        <strain evidence="3">CGMCC 1.3431</strain>
    </source>
</reference>
<feature type="signal peptide" evidence="1">
    <location>
        <begin position="1"/>
        <end position="22"/>
    </location>
</feature>
<dbReference type="AlphaFoldDB" id="A0A1G4SGP7"/>
<accession>A0A1G4SGP7</accession>
<feature type="chain" id="PRO_5011665956" description="Acetylxylan esterase" evidence="1">
    <location>
        <begin position="23"/>
        <end position="237"/>
    </location>
</feature>
<dbReference type="Proteomes" id="UP000199150">
    <property type="component" value="Unassembled WGS sequence"/>
</dbReference>
<evidence type="ECO:0000313" key="2">
    <source>
        <dbReference type="EMBL" id="SCW68392.1"/>
    </source>
</evidence>
<keyword evidence="1" id="KW-0732">Signal</keyword>
<gene>
    <name evidence="2" type="ORF">SAMN02927928_2688</name>
</gene>
<evidence type="ECO:0008006" key="4">
    <source>
        <dbReference type="Google" id="ProtNLM"/>
    </source>
</evidence>
<proteinExistence type="predicted"/>
<dbReference type="OrthoDB" id="7546304at2"/>